<gene>
    <name evidence="1" type="ORF">ACFOWE_24495</name>
</gene>
<dbReference type="RefSeq" id="WP_377291693.1">
    <property type="nucleotide sequence ID" value="NZ_JBHSBM010000029.1"/>
</dbReference>
<evidence type="ECO:0000313" key="1">
    <source>
        <dbReference type="EMBL" id="MFC4061473.1"/>
    </source>
</evidence>
<dbReference type="InterPro" id="IPR012349">
    <property type="entry name" value="Split_barrel_FMN-bd"/>
</dbReference>
<dbReference type="Gene3D" id="2.30.110.10">
    <property type="entry name" value="Electron Transport, Fmn-binding Protein, Chain A"/>
    <property type="match status" value="1"/>
</dbReference>
<comment type="caution">
    <text evidence="1">The sequence shown here is derived from an EMBL/GenBank/DDBJ whole genome shotgun (WGS) entry which is preliminary data.</text>
</comment>
<proteinExistence type="predicted"/>
<evidence type="ECO:0000313" key="2">
    <source>
        <dbReference type="Proteomes" id="UP001595850"/>
    </source>
</evidence>
<dbReference type="Proteomes" id="UP001595850">
    <property type="component" value="Unassembled WGS sequence"/>
</dbReference>
<accession>A0ABV8IB88</accession>
<sequence length="176" mass="19390">MTTNPDHPRSGILGRLYAVKRWMYRGGRPGPLARALNRLDALLYSTGLLVPRRAATLEVRGRSSGRTIAVPVVVTDHGGHEYLVSMLGDGANWVRNVRAAGGHAVLRRRRRRRTPVVLQEVETGARAPILRRYLDLAPGARPHLPVTRNSPPEDFDAVATSHPVFRIGPAHTAEHT</sequence>
<reference evidence="2" key="1">
    <citation type="journal article" date="2019" name="Int. J. Syst. Evol. Microbiol.">
        <title>The Global Catalogue of Microorganisms (GCM) 10K type strain sequencing project: providing services to taxonomists for standard genome sequencing and annotation.</title>
        <authorList>
            <consortium name="The Broad Institute Genomics Platform"/>
            <consortium name="The Broad Institute Genome Sequencing Center for Infectious Disease"/>
            <person name="Wu L."/>
            <person name="Ma J."/>
        </authorList>
    </citation>
    <scope>NUCLEOTIDE SEQUENCE [LARGE SCALE GENOMIC DNA]</scope>
    <source>
        <strain evidence="2">TBRC 4489</strain>
    </source>
</reference>
<organism evidence="1 2">
    <name type="scientific">Planomonospora corallina</name>
    <dbReference type="NCBI Taxonomy" id="1806052"/>
    <lineage>
        <taxon>Bacteria</taxon>
        <taxon>Bacillati</taxon>
        <taxon>Actinomycetota</taxon>
        <taxon>Actinomycetes</taxon>
        <taxon>Streptosporangiales</taxon>
        <taxon>Streptosporangiaceae</taxon>
        <taxon>Planomonospora</taxon>
    </lineage>
</organism>
<dbReference type="EMBL" id="JBHSBM010000029">
    <property type="protein sequence ID" value="MFC4061473.1"/>
    <property type="molecule type" value="Genomic_DNA"/>
</dbReference>
<keyword evidence="2" id="KW-1185">Reference proteome</keyword>
<name>A0ABV8IB88_9ACTN</name>
<protein>
    <submittedName>
        <fullName evidence="1">Nitroreductase family deazaflavin-dependent oxidoreductase</fullName>
    </submittedName>
</protein>